<gene>
    <name evidence="1" type="ORF">F7D59_13715</name>
</gene>
<dbReference type="Proteomes" id="UP000420635">
    <property type="component" value="Unassembled WGS sequence"/>
</dbReference>
<evidence type="ECO:0000313" key="2">
    <source>
        <dbReference type="Proteomes" id="UP000420635"/>
    </source>
</evidence>
<dbReference type="InterPro" id="IPR036410">
    <property type="entry name" value="HSP_DnaJ_Cys-rich_dom_sf"/>
</dbReference>
<name>A0A646HKK6_9BACT</name>
<protein>
    <submittedName>
        <fullName evidence="1">Uncharacterized protein</fullName>
    </submittedName>
</protein>
<evidence type="ECO:0000313" key="1">
    <source>
        <dbReference type="EMBL" id="MQN90875.1"/>
    </source>
</evidence>
<dbReference type="AlphaFoldDB" id="A0A646HKK6"/>
<dbReference type="InterPro" id="IPR001305">
    <property type="entry name" value="HSP_DnaJ_Cys-rich_dom"/>
</dbReference>
<proteinExistence type="predicted"/>
<dbReference type="SUPFAM" id="SSF57938">
    <property type="entry name" value="DnaJ/Hsp40 cysteine-rich domain"/>
    <property type="match status" value="1"/>
</dbReference>
<reference evidence="2" key="1">
    <citation type="submission" date="2019-09" db="EMBL/GenBank/DDBJ databases">
        <title>Distinct polysaccharide growth profiles of human intestinal Prevotella copri isolates.</title>
        <authorList>
            <person name="Fehlner-Peach H."/>
            <person name="Magnabosco C."/>
            <person name="Raghavan V."/>
            <person name="Scher J.U."/>
            <person name="Tett A."/>
            <person name="Cox L.M."/>
            <person name="Gottsegen C."/>
            <person name="Watters A."/>
            <person name="Wiltshire- Gordon J.D."/>
            <person name="Segata N."/>
            <person name="Bonneau R."/>
            <person name="Littman D.R."/>
        </authorList>
    </citation>
    <scope>NUCLEOTIDE SEQUENCE [LARGE SCALE GENOMIC DNA]</scope>
    <source>
        <strain evidence="2">iP54</strain>
    </source>
</reference>
<dbReference type="EMBL" id="VZBQ01000139">
    <property type="protein sequence ID" value="MQN90875.1"/>
    <property type="molecule type" value="Genomic_DNA"/>
</dbReference>
<comment type="caution">
    <text evidence="1">The sequence shown here is derived from an EMBL/GenBank/DDBJ whole genome shotgun (WGS) entry which is preliminary data.</text>
</comment>
<dbReference type="RefSeq" id="WP_153113356.1">
    <property type="nucleotide sequence ID" value="NZ_VZAS01000104.1"/>
</dbReference>
<sequence>MKRLFVLMVLLSSFFLSSMAGLINFVSFPEGQTWYFSGVGAFKSIMMAKVYFFKNSKGEEMIKYKPHISNKAIYGKYNEMYNEANVIRYIFKLETGIRMSFSYGYKNFKIKTGYNDIDMERIPKEEYDMLVSNFNRTLPSGGVNPFGNIGGSTNHSRKTCSSCRGTGRCSGCNGQGKYWEQIGTYTGTDTRKYINCPICGGSGRCGTCRGKGSL</sequence>
<organism evidence="1 2">
    <name type="scientific">Segatella copri</name>
    <dbReference type="NCBI Taxonomy" id="165179"/>
    <lineage>
        <taxon>Bacteria</taxon>
        <taxon>Pseudomonadati</taxon>
        <taxon>Bacteroidota</taxon>
        <taxon>Bacteroidia</taxon>
        <taxon>Bacteroidales</taxon>
        <taxon>Prevotellaceae</taxon>
        <taxon>Segatella</taxon>
    </lineage>
</organism>
<dbReference type="CDD" id="cd10719">
    <property type="entry name" value="DnaJ_zf"/>
    <property type="match status" value="1"/>
</dbReference>
<accession>A0A646HKK6</accession>
<dbReference type="GO" id="GO:0031072">
    <property type="term" value="F:heat shock protein binding"/>
    <property type="evidence" value="ECO:0007669"/>
    <property type="project" value="InterPro"/>
</dbReference>
<dbReference type="GO" id="GO:0051082">
    <property type="term" value="F:unfolded protein binding"/>
    <property type="evidence" value="ECO:0007669"/>
    <property type="project" value="InterPro"/>
</dbReference>